<dbReference type="InterPro" id="IPR017938">
    <property type="entry name" value="Riboflavin_synthase-like_b-brl"/>
</dbReference>
<dbReference type="PANTHER" id="PTHR30157:SF0">
    <property type="entry name" value="NADPH-DEPENDENT FERRIC-CHELATE REDUCTASE"/>
    <property type="match status" value="1"/>
</dbReference>
<protein>
    <submittedName>
        <fullName evidence="2">NADPH-dependent ferric siderophore reductase</fullName>
    </submittedName>
</protein>
<dbReference type="CDD" id="cd06193">
    <property type="entry name" value="siderophore_interacting"/>
    <property type="match status" value="1"/>
</dbReference>
<accession>A0A4R2QGW9</accession>
<comment type="caution">
    <text evidence="2">The sequence shown here is derived from an EMBL/GenBank/DDBJ whole genome shotgun (WGS) entry which is preliminary data.</text>
</comment>
<reference evidence="2 3" key="1">
    <citation type="submission" date="2019-03" db="EMBL/GenBank/DDBJ databases">
        <title>Genomic Encyclopedia of Type Strains, Phase IV (KMG-IV): sequencing the most valuable type-strain genomes for metagenomic binning, comparative biology and taxonomic classification.</title>
        <authorList>
            <person name="Goeker M."/>
        </authorList>
    </citation>
    <scope>NUCLEOTIDE SEQUENCE [LARGE SCALE GENOMIC DNA]</scope>
    <source>
        <strain evidence="2 3">DSM 45765</strain>
    </source>
</reference>
<organism evidence="2 3">
    <name type="scientific">Tamaricihabitans halophyticus</name>
    <dbReference type="NCBI Taxonomy" id="1262583"/>
    <lineage>
        <taxon>Bacteria</taxon>
        <taxon>Bacillati</taxon>
        <taxon>Actinomycetota</taxon>
        <taxon>Actinomycetes</taxon>
        <taxon>Pseudonocardiales</taxon>
        <taxon>Pseudonocardiaceae</taxon>
        <taxon>Tamaricihabitans</taxon>
    </lineage>
</organism>
<proteinExistence type="predicted"/>
<sequence>MRTTRRNPLARSLAKYVVTARISETELVTPTMQWIRLVADQPISFAYRPGQHIRVQLHDPLSLYGIVRPAETLRTYTIWRFDPAERAVELRAHLYEGDGIGLRWVRSVRPGDPVTFWWPQSDYHTGDASYHLFAGEETASAAFGPMTAALAASERVYGVLESENPAQDPPMPGPHQFHRVYRHGASAVASEALINAVTTLDLPADPGAAYLAGEARTCQRIRDHLVRDRGWPRTAIKVKPFWAVGKRGLH</sequence>
<dbReference type="PROSITE" id="PS51384">
    <property type="entry name" value="FAD_FR"/>
    <property type="match status" value="1"/>
</dbReference>
<evidence type="ECO:0000259" key="1">
    <source>
        <dbReference type="PROSITE" id="PS51384"/>
    </source>
</evidence>
<dbReference type="EMBL" id="SLXQ01000010">
    <property type="protein sequence ID" value="TCP48480.1"/>
    <property type="molecule type" value="Genomic_DNA"/>
</dbReference>
<name>A0A4R2QGW9_9PSEU</name>
<dbReference type="Gene3D" id="2.40.30.10">
    <property type="entry name" value="Translation factors"/>
    <property type="match status" value="1"/>
</dbReference>
<evidence type="ECO:0000313" key="2">
    <source>
        <dbReference type="EMBL" id="TCP48480.1"/>
    </source>
</evidence>
<dbReference type="Gene3D" id="3.40.50.80">
    <property type="entry name" value="Nucleotide-binding domain of ferredoxin-NADP reductase (FNR) module"/>
    <property type="match status" value="1"/>
</dbReference>
<gene>
    <name evidence="2" type="ORF">EV191_11037</name>
</gene>
<dbReference type="Pfam" id="PF04954">
    <property type="entry name" value="SIP"/>
    <property type="match status" value="1"/>
</dbReference>
<dbReference type="InterPro" id="IPR007037">
    <property type="entry name" value="SIP_rossman_dom"/>
</dbReference>
<feature type="domain" description="FAD-binding FR-type" evidence="1">
    <location>
        <begin position="15"/>
        <end position="126"/>
    </location>
</feature>
<dbReference type="AlphaFoldDB" id="A0A4R2QGW9"/>
<dbReference type="Proteomes" id="UP000294911">
    <property type="component" value="Unassembled WGS sequence"/>
</dbReference>
<dbReference type="GO" id="GO:0016491">
    <property type="term" value="F:oxidoreductase activity"/>
    <property type="evidence" value="ECO:0007669"/>
    <property type="project" value="InterPro"/>
</dbReference>
<evidence type="ECO:0000313" key="3">
    <source>
        <dbReference type="Proteomes" id="UP000294911"/>
    </source>
</evidence>
<dbReference type="InterPro" id="IPR017927">
    <property type="entry name" value="FAD-bd_FR_type"/>
</dbReference>
<dbReference type="InterPro" id="IPR039374">
    <property type="entry name" value="SIP_fam"/>
</dbReference>
<dbReference type="InterPro" id="IPR039261">
    <property type="entry name" value="FNR_nucleotide-bd"/>
</dbReference>
<dbReference type="OrthoDB" id="3745257at2"/>
<dbReference type="PANTHER" id="PTHR30157">
    <property type="entry name" value="FERRIC REDUCTASE, NADPH-DEPENDENT"/>
    <property type="match status" value="1"/>
</dbReference>
<dbReference type="SUPFAM" id="SSF63380">
    <property type="entry name" value="Riboflavin synthase domain-like"/>
    <property type="match status" value="1"/>
</dbReference>
<dbReference type="RefSeq" id="WP_132878764.1">
    <property type="nucleotide sequence ID" value="NZ_SLXQ01000010.1"/>
</dbReference>
<keyword evidence="3" id="KW-1185">Reference proteome</keyword>